<dbReference type="EMBL" id="JACHKS010000001">
    <property type="protein sequence ID" value="MBB6329593.1"/>
    <property type="molecule type" value="Genomic_DNA"/>
</dbReference>
<proteinExistence type="predicted"/>
<name>A0ABR6PV87_9FLAO</name>
<comment type="caution">
    <text evidence="1">The sequence shown here is derived from an EMBL/GenBank/DDBJ whole genome shotgun (WGS) entry which is preliminary data.</text>
</comment>
<reference evidence="1 2" key="1">
    <citation type="submission" date="2020-08" db="EMBL/GenBank/DDBJ databases">
        <title>Functional genomics of gut bacteria from endangered species of beetles.</title>
        <authorList>
            <person name="Carlos-Shanley C."/>
        </authorList>
    </citation>
    <scope>NUCLEOTIDE SEQUENCE [LARGE SCALE GENOMIC DNA]</scope>
    <source>
        <strain evidence="1 2">S00068</strain>
    </source>
</reference>
<organism evidence="1 2">
    <name type="scientific">Chryseobacterium sediminis</name>
    <dbReference type="NCBI Taxonomy" id="1679494"/>
    <lineage>
        <taxon>Bacteria</taxon>
        <taxon>Pseudomonadati</taxon>
        <taxon>Bacteroidota</taxon>
        <taxon>Flavobacteriia</taxon>
        <taxon>Flavobacteriales</taxon>
        <taxon>Weeksellaceae</taxon>
        <taxon>Chryseobacterium group</taxon>
        <taxon>Chryseobacterium</taxon>
    </lineage>
</organism>
<evidence type="ECO:0000313" key="2">
    <source>
        <dbReference type="Proteomes" id="UP000587367"/>
    </source>
</evidence>
<accession>A0ABR6PV87</accession>
<evidence type="ECO:0008006" key="3">
    <source>
        <dbReference type="Google" id="ProtNLM"/>
    </source>
</evidence>
<dbReference type="Proteomes" id="UP000587367">
    <property type="component" value="Unassembled WGS sequence"/>
</dbReference>
<sequence>MKNLFILFLAMLGCSGSNKKETKIQNENNITIKSPEFKTVLKNFYKDAIYYNSPGLRNDTISVFIGKYGEGKYKESTGVALYSFKKLDNDYIGETNLGNLKVLFYNKNLELTKDFIDVKSVKKNIAGKQKIDKKSNIPPTYKETYEKFYTYKNGKLTLMRIE</sequence>
<gene>
    <name evidence="1" type="ORF">HNP24_000543</name>
</gene>
<dbReference type="RefSeq" id="WP_184552737.1">
    <property type="nucleotide sequence ID" value="NZ_JACHKS010000001.1"/>
</dbReference>
<evidence type="ECO:0000313" key="1">
    <source>
        <dbReference type="EMBL" id="MBB6329593.1"/>
    </source>
</evidence>
<keyword evidence="2" id="KW-1185">Reference proteome</keyword>
<protein>
    <recommendedName>
        <fullName evidence="3">Lipoprotein</fullName>
    </recommendedName>
</protein>